<dbReference type="CDD" id="cd05379">
    <property type="entry name" value="CAP_bacterial"/>
    <property type="match status" value="1"/>
</dbReference>
<dbReference type="Gene3D" id="3.10.350.10">
    <property type="entry name" value="LysM domain"/>
    <property type="match status" value="2"/>
</dbReference>
<protein>
    <recommendedName>
        <fullName evidence="1">LysM domain-containing protein</fullName>
    </recommendedName>
</protein>
<dbReference type="PANTHER" id="PTHR31157">
    <property type="entry name" value="SCP DOMAIN-CONTAINING PROTEIN"/>
    <property type="match status" value="1"/>
</dbReference>
<dbReference type="EMBL" id="BMFV01000004">
    <property type="protein sequence ID" value="GGH76981.1"/>
    <property type="molecule type" value="Genomic_DNA"/>
</dbReference>
<sequence length="175" mass="19362">MMKSYGIQYSSAGENIAKGQRSSQEVMTSWMNSEGHRANILSSAFNQIGVGYYNGLWVQEFIKSNVANPPTPKAAPKASSQYYTVKKGDTFYIISKKYGITLNQIKVLNPKVTNFNRLSVGQRIRVAANIHTVKSGETAWVIAKKYGMTSSELANLNPQDSNLATLTVGQKLYVR</sequence>
<dbReference type="InterPro" id="IPR018392">
    <property type="entry name" value="LysM"/>
</dbReference>
<organism evidence="2 3">
    <name type="scientific">Pullulanibacillus pueri</name>
    <dbReference type="NCBI Taxonomy" id="1437324"/>
    <lineage>
        <taxon>Bacteria</taxon>
        <taxon>Bacillati</taxon>
        <taxon>Bacillota</taxon>
        <taxon>Bacilli</taxon>
        <taxon>Bacillales</taxon>
        <taxon>Sporolactobacillaceae</taxon>
        <taxon>Pullulanibacillus</taxon>
    </lineage>
</organism>
<dbReference type="Pfam" id="PF00188">
    <property type="entry name" value="CAP"/>
    <property type="match status" value="1"/>
</dbReference>
<gene>
    <name evidence="2" type="ORF">GCM10007096_08200</name>
</gene>
<dbReference type="Proteomes" id="UP000656813">
    <property type="component" value="Unassembled WGS sequence"/>
</dbReference>
<dbReference type="Gene3D" id="3.40.33.10">
    <property type="entry name" value="CAP"/>
    <property type="match status" value="1"/>
</dbReference>
<proteinExistence type="predicted"/>
<dbReference type="CDD" id="cd00118">
    <property type="entry name" value="LysM"/>
    <property type="match status" value="2"/>
</dbReference>
<dbReference type="InterPro" id="IPR035940">
    <property type="entry name" value="CAP_sf"/>
</dbReference>
<dbReference type="AlphaFoldDB" id="A0A8J2ZU74"/>
<dbReference type="PROSITE" id="PS51782">
    <property type="entry name" value="LYSM"/>
    <property type="match status" value="2"/>
</dbReference>
<dbReference type="InterPro" id="IPR014044">
    <property type="entry name" value="CAP_dom"/>
</dbReference>
<name>A0A8J2ZU74_9BACL</name>
<keyword evidence="3" id="KW-1185">Reference proteome</keyword>
<dbReference type="SUPFAM" id="SSF55797">
    <property type="entry name" value="PR-1-like"/>
    <property type="match status" value="1"/>
</dbReference>
<dbReference type="Pfam" id="PF01476">
    <property type="entry name" value="LysM"/>
    <property type="match status" value="2"/>
</dbReference>
<feature type="domain" description="LysM" evidence="1">
    <location>
        <begin position="129"/>
        <end position="174"/>
    </location>
</feature>
<evidence type="ECO:0000259" key="1">
    <source>
        <dbReference type="PROSITE" id="PS51782"/>
    </source>
</evidence>
<dbReference type="PANTHER" id="PTHR31157:SF1">
    <property type="entry name" value="SCP DOMAIN-CONTAINING PROTEIN"/>
    <property type="match status" value="1"/>
</dbReference>
<feature type="domain" description="LysM" evidence="1">
    <location>
        <begin position="81"/>
        <end position="126"/>
    </location>
</feature>
<accession>A0A8J2ZU74</accession>
<dbReference type="SUPFAM" id="SSF54106">
    <property type="entry name" value="LysM domain"/>
    <property type="match status" value="2"/>
</dbReference>
<comment type="caution">
    <text evidence="2">The sequence shown here is derived from an EMBL/GenBank/DDBJ whole genome shotgun (WGS) entry which is preliminary data.</text>
</comment>
<dbReference type="SMART" id="SM00257">
    <property type="entry name" value="LysM"/>
    <property type="match status" value="2"/>
</dbReference>
<reference evidence="2" key="1">
    <citation type="journal article" date="2014" name="Int. J. Syst. Evol. Microbiol.">
        <title>Complete genome sequence of Corynebacterium casei LMG S-19264T (=DSM 44701T), isolated from a smear-ripened cheese.</title>
        <authorList>
            <consortium name="US DOE Joint Genome Institute (JGI-PGF)"/>
            <person name="Walter F."/>
            <person name="Albersmeier A."/>
            <person name="Kalinowski J."/>
            <person name="Ruckert C."/>
        </authorList>
    </citation>
    <scope>NUCLEOTIDE SEQUENCE</scope>
    <source>
        <strain evidence="2">CGMCC 1.12777</strain>
    </source>
</reference>
<evidence type="ECO:0000313" key="3">
    <source>
        <dbReference type="Proteomes" id="UP000656813"/>
    </source>
</evidence>
<evidence type="ECO:0000313" key="2">
    <source>
        <dbReference type="EMBL" id="GGH76981.1"/>
    </source>
</evidence>
<reference evidence="2" key="2">
    <citation type="submission" date="2020-09" db="EMBL/GenBank/DDBJ databases">
        <authorList>
            <person name="Sun Q."/>
            <person name="Zhou Y."/>
        </authorList>
    </citation>
    <scope>NUCLEOTIDE SEQUENCE</scope>
    <source>
        <strain evidence="2">CGMCC 1.12777</strain>
    </source>
</reference>
<dbReference type="InterPro" id="IPR036779">
    <property type="entry name" value="LysM_dom_sf"/>
</dbReference>